<feature type="transmembrane region" description="Helical" evidence="1">
    <location>
        <begin position="51"/>
        <end position="72"/>
    </location>
</feature>
<keyword evidence="1" id="KW-0472">Membrane</keyword>
<evidence type="ECO:0000313" key="3">
    <source>
        <dbReference type="Proteomes" id="UP000184096"/>
    </source>
</evidence>
<keyword evidence="3" id="KW-1185">Reference proteome</keyword>
<feature type="transmembrane region" description="Helical" evidence="1">
    <location>
        <begin position="232"/>
        <end position="251"/>
    </location>
</feature>
<feature type="transmembrane region" description="Helical" evidence="1">
    <location>
        <begin position="93"/>
        <end position="115"/>
    </location>
</feature>
<gene>
    <name evidence="2" type="ORF">SAMN05444170_6724</name>
</gene>
<evidence type="ECO:0000256" key="1">
    <source>
        <dbReference type="SAM" id="Phobius"/>
    </source>
</evidence>
<feature type="transmembrane region" description="Helical" evidence="1">
    <location>
        <begin position="312"/>
        <end position="336"/>
    </location>
</feature>
<sequence>MTISATLPRPRSIGNRLGMIIAPAAALVYPLTLKSFNDAVTSVEVGHSSYLSILAAVISLMLSFAVPAAALVMSQRLGAIENPTLAQLRARRIATLSVAAPTILVFLGVLVFMAGNPVPDVALWTLFWIGALMFVLLADNERPVPSDAKPVWPAIRVAHGFSALAIVTIFLGLHLTNHMKSVRAVYRAKLIEPVLVLLLFFQVGTGLYFAMRYMAKPMDAFRAFQVASGMYLVFYVVGHMDSVFILGRTFLGIETGWDFATGAPVGLIRGARNIRLLPHYGLGVFFVLAHLSSGLRLVLLGHGVSKPIADRVMIGGAIVGALIATAIMLGMCGMRVQFV</sequence>
<protein>
    <submittedName>
        <fullName evidence="2">Uncharacterized protein</fullName>
    </submittedName>
</protein>
<feature type="transmembrane region" description="Helical" evidence="1">
    <location>
        <begin position="193"/>
        <end position="211"/>
    </location>
</feature>
<dbReference type="Proteomes" id="UP000184096">
    <property type="component" value="Chromosome I"/>
</dbReference>
<dbReference type="AlphaFoldDB" id="A0A1M7UU63"/>
<proteinExistence type="predicted"/>
<feature type="transmembrane region" description="Helical" evidence="1">
    <location>
        <begin position="151"/>
        <end position="173"/>
    </location>
</feature>
<organism evidence="2 3">
    <name type="scientific">Bradyrhizobium erythrophlei</name>
    <dbReference type="NCBI Taxonomy" id="1437360"/>
    <lineage>
        <taxon>Bacteria</taxon>
        <taxon>Pseudomonadati</taxon>
        <taxon>Pseudomonadota</taxon>
        <taxon>Alphaproteobacteria</taxon>
        <taxon>Hyphomicrobiales</taxon>
        <taxon>Nitrobacteraceae</taxon>
        <taxon>Bradyrhizobium</taxon>
    </lineage>
</organism>
<reference evidence="3" key="1">
    <citation type="submission" date="2016-11" db="EMBL/GenBank/DDBJ databases">
        <authorList>
            <person name="Varghese N."/>
            <person name="Submissions S."/>
        </authorList>
    </citation>
    <scope>NUCLEOTIDE SEQUENCE [LARGE SCALE GENOMIC DNA]</scope>
    <source>
        <strain evidence="3">GAS401</strain>
    </source>
</reference>
<evidence type="ECO:0000313" key="2">
    <source>
        <dbReference type="EMBL" id="SHN86532.1"/>
    </source>
</evidence>
<accession>A0A1M7UU63</accession>
<keyword evidence="1" id="KW-1133">Transmembrane helix</keyword>
<feature type="transmembrane region" description="Helical" evidence="1">
    <location>
        <begin position="12"/>
        <end position="31"/>
    </location>
</feature>
<feature type="transmembrane region" description="Helical" evidence="1">
    <location>
        <begin position="280"/>
        <end position="300"/>
    </location>
</feature>
<feature type="transmembrane region" description="Helical" evidence="1">
    <location>
        <begin position="121"/>
        <end position="139"/>
    </location>
</feature>
<name>A0A1M7UU63_9BRAD</name>
<dbReference type="EMBL" id="LT670849">
    <property type="protein sequence ID" value="SHN86532.1"/>
    <property type="molecule type" value="Genomic_DNA"/>
</dbReference>
<keyword evidence="1" id="KW-0812">Transmembrane</keyword>